<comment type="similarity">
    <text evidence="10">Belongs to the PlsY family.</text>
</comment>
<evidence type="ECO:0000313" key="12">
    <source>
        <dbReference type="Proteomes" id="UP000323824"/>
    </source>
</evidence>
<keyword evidence="5 10" id="KW-1133">Transmembrane helix</keyword>
<evidence type="ECO:0000256" key="8">
    <source>
        <dbReference type="ARBA" id="ARBA00023209"/>
    </source>
</evidence>
<dbReference type="RefSeq" id="WP_149568531.1">
    <property type="nucleotide sequence ID" value="NZ_CP035807.1"/>
</dbReference>
<dbReference type="Pfam" id="PF02660">
    <property type="entry name" value="G3P_acyltransf"/>
    <property type="match status" value="1"/>
</dbReference>
<comment type="pathway">
    <text evidence="10">Lipid metabolism; phospholipid metabolism.</text>
</comment>
<dbReference type="HAMAP" id="MF_01043">
    <property type="entry name" value="PlsY"/>
    <property type="match status" value="1"/>
</dbReference>
<comment type="catalytic activity">
    <reaction evidence="10">
        <text>an acyl phosphate + sn-glycerol 3-phosphate = a 1-acyl-sn-glycero-3-phosphate + phosphate</text>
        <dbReference type="Rhea" id="RHEA:34075"/>
        <dbReference type="ChEBI" id="CHEBI:43474"/>
        <dbReference type="ChEBI" id="CHEBI:57597"/>
        <dbReference type="ChEBI" id="CHEBI:57970"/>
        <dbReference type="ChEBI" id="CHEBI:59918"/>
        <dbReference type="EC" id="2.3.1.275"/>
    </reaction>
</comment>
<protein>
    <recommendedName>
        <fullName evidence="10">Glycerol-3-phosphate acyltransferase</fullName>
    </recommendedName>
    <alternativeName>
        <fullName evidence="10">Acyl-PO4 G3P acyltransferase</fullName>
    </alternativeName>
    <alternativeName>
        <fullName evidence="10">Acyl-phosphate--glycerol-3-phosphate acyltransferase</fullName>
    </alternativeName>
    <alternativeName>
        <fullName evidence="10">G3P acyltransferase</fullName>
        <shortName evidence="10">GPAT</shortName>
        <ecNumber evidence="10">2.3.1.275</ecNumber>
    </alternativeName>
    <alternativeName>
        <fullName evidence="10">Lysophosphatidic acid synthase</fullName>
        <shortName evidence="10">LPA synthase</shortName>
    </alternativeName>
</protein>
<keyword evidence="2 10" id="KW-0444">Lipid biosynthesis</keyword>
<evidence type="ECO:0000256" key="4">
    <source>
        <dbReference type="ARBA" id="ARBA00022692"/>
    </source>
</evidence>
<feature type="transmembrane region" description="Helical" evidence="10">
    <location>
        <begin position="82"/>
        <end position="103"/>
    </location>
</feature>
<keyword evidence="4 10" id="KW-0812">Transmembrane</keyword>
<comment type="subcellular location">
    <subcellularLocation>
        <location evidence="10">Cell membrane</location>
        <topology evidence="10">Multi-pass membrane protein</topology>
    </subcellularLocation>
</comment>
<dbReference type="PANTHER" id="PTHR30309">
    <property type="entry name" value="INNER MEMBRANE PROTEIN YGIH"/>
    <property type="match status" value="1"/>
</dbReference>
<dbReference type="EMBL" id="CP035807">
    <property type="protein sequence ID" value="QEN05293.1"/>
    <property type="molecule type" value="Genomic_DNA"/>
</dbReference>
<keyword evidence="1 10" id="KW-1003">Cell membrane</keyword>
<dbReference type="UniPathway" id="UPA00085"/>
<gene>
    <name evidence="10 11" type="primary">plsY</name>
    <name evidence="11" type="ORF">EW093_11410</name>
</gene>
<evidence type="ECO:0000256" key="5">
    <source>
        <dbReference type="ARBA" id="ARBA00022989"/>
    </source>
</evidence>
<accession>A0A5C1QAZ1</accession>
<keyword evidence="8 10" id="KW-0594">Phospholipid biosynthesis</keyword>
<feature type="transmembrane region" description="Helical" evidence="10">
    <location>
        <begin position="168"/>
        <end position="186"/>
    </location>
</feature>
<evidence type="ECO:0000256" key="3">
    <source>
        <dbReference type="ARBA" id="ARBA00022679"/>
    </source>
</evidence>
<keyword evidence="3 10" id="KW-0808">Transferase</keyword>
<evidence type="ECO:0000256" key="10">
    <source>
        <dbReference type="HAMAP-Rule" id="MF_01043"/>
    </source>
</evidence>
<feature type="transmembrane region" description="Helical" evidence="10">
    <location>
        <begin position="140"/>
        <end position="162"/>
    </location>
</feature>
<evidence type="ECO:0000256" key="6">
    <source>
        <dbReference type="ARBA" id="ARBA00023098"/>
    </source>
</evidence>
<evidence type="ECO:0000256" key="2">
    <source>
        <dbReference type="ARBA" id="ARBA00022516"/>
    </source>
</evidence>
<organism evidence="11 12">
    <name type="scientific">Thiospirochaeta perfilievii</name>
    <dbReference type="NCBI Taxonomy" id="252967"/>
    <lineage>
        <taxon>Bacteria</taxon>
        <taxon>Pseudomonadati</taxon>
        <taxon>Spirochaetota</taxon>
        <taxon>Spirochaetia</taxon>
        <taxon>Spirochaetales</taxon>
        <taxon>Spirochaetaceae</taxon>
        <taxon>Thiospirochaeta</taxon>
    </lineage>
</organism>
<dbReference type="KEGG" id="sper:EW093_11410"/>
<sequence>MIIVLILFLSYLIGSISFAIIFGFVLKKVDIRTLGSGNAGATNVKRVLGWRIGSIVMILDFFKSFIPILLIGKLELSLDIEIIRILMLLCLIIGHVYPIFFSFKGGKGVATAAGGITALFPPAFPFCLVIFIITILLTRYVSVASLITAWTLPIYYFIYTIIDKGTRSTPILLFFIIVTILITIFHKKNIIRLFNREESKITSSP</sequence>
<dbReference type="GO" id="GO:0043772">
    <property type="term" value="F:acyl-phosphate glycerol-3-phosphate acyltransferase activity"/>
    <property type="evidence" value="ECO:0007669"/>
    <property type="project" value="UniProtKB-UniRule"/>
</dbReference>
<dbReference type="Proteomes" id="UP000323824">
    <property type="component" value="Chromosome"/>
</dbReference>
<feature type="transmembrane region" description="Helical" evidence="10">
    <location>
        <begin position="109"/>
        <end position="133"/>
    </location>
</feature>
<reference evidence="11 12" key="1">
    <citation type="submission" date="2019-02" db="EMBL/GenBank/DDBJ databases">
        <authorList>
            <person name="Fomenkov A."/>
            <person name="Dubinina G."/>
            <person name="Grabovich M."/>
            <person name="Vincze T."/>
            <person name="Roberts R.J."/>
        </authorList>
    </citation>
    <scope>NUCLEOTIDE SEQUENCE [LARGE SCALE GENOMIC DNA]</scope>
    <source>
        <strain evidence="11 12">P</strain>
    </source>
</reference>
<keyword evidence="6 10" id="KW-0443">Lipid metabolism</keyword>
<comment type="function">
    <text evidence="10">Catalyzes the transfer of an acyl group from acyl-phosphate (acyl-PO(4)) to glycerol-3-phosphate (G3P) to form lysophosphatidic acid (LPA). This enzyme utilizes acyl-phosphate as fatty acyl donor, but not acyl-CoA or acyl-ACP.</text>
</comment>
<keyword evidence="11" id="KW-0012">Acyltransferase</keyword>
<feature type="transmembrane region" description="Helical" evidence="10">
    <location>
        <begin position="48"/>
        <end position="70"/>
    </location>
</feature>
<keyword evidence="7 10" id="KW-0472">Membrane</keyword>
<dbReference type="SMART" id="SM01207">
    <property type="entry name" value="G3P_acyltransf"/>
    <property type="match status" value="1"/>
</dbReference>
<name>A0A5C1QAZ1_9SPIO</name>
<dbReference type="EC" id="2.3.1.275" evidence="10"/>
<dbReference type="PANTHER" id="PTHR30309:SF0">
    <property type="entry name" value="GLYCEROL-3-PHOSPHATE ACYLTRANSFERASE-RELATED"/>
    <property type="match status" value="1"/>
</dbReference>
<evidence type="ECO:0000256" key="9">
    <source>
        <dbReference type="ARBA" id="ARBA00023264"/>
    </source>
</evidence>
<dbReference type="InterPro" id="IPR003811">
    <property type="entry name" value="G3P_acylTferase_PlsY"/>
</dbReference>
<evidence type="ECO:0000256" key="7">
    <source>
        <dbReference type="ARBA" id="ARBA00023136"/>
    </source>
</evidence>
<keyword evidence="9 10" id="KW-1208">Phospholipid metabolism</keyword>
<reference evidence="11 12" key="2">
    <citation type="submission" date="2019-09" db="EMBL/GenBank/DDBJ databases">
        <title>Complete Genome Sequence and Methylome Analysis of free living Spirochaetas.</title>
        <authorList>
            <person name="Leshcheva N."/>
            <person name="Mikheeva N."/>
        </authorList>
    </citation>
    <scope>NUCLEOTIDE SEQUENCE [LARGE SCALE GENOMIC DNA]</scope>
    <source>
        <strain evidence="11 12">P</strain>
    </source>
</reference>
<dbReference type="GO" id="GO:0008654">
    <property type="term" value="P:phospholipid biosynthetic process"/>
    <property type="evidence" value="ECO:0007669"/>
    <property type="project" value="UniProtKB-UniRule"/>
</dbReference>
<dbReference type="AlphaFoldDB" id="A0A5C1QAZ1"/>
<dbReference type="GO" id="GO:0005886">
    <property type="term" value="C:plasma membrane"/>
    <property type="evidence" value="ECO:0007669"/>
    <property type="project" value="UniProtKB-SubCell"/>
</dbReference>
<proteinExistence type="inferred from homology"/>
<evidence type="ECO:0000313" key="11">
    <source>
        <dbReference type="EMBL" id="QEN05293.1"/>
    </source>
</evidence>
<comment type="subunit">
    <text evidence="10">Probably interacts with PlsX.</text>
</comment>
<dbReference type="NCBIfam" id="TIGR00023">
    <property type="entry name" value="glycerol-3-phosphate 1-O-acyltransferase PlsY"/>
    <property type="match status" value="1"/>
</dbReference>
<evidence type="ECO:0000256" key="1">
    <source>
        <dbReference type="ARBA" id="ARBA00022475"/>
    </source>
</evidence>
<dbReference type="OrthoDB" id="9777124at2"/>
<keyword evidence="12" id="KW-1185">Reference proteome</keyword>